<keyword evidence="4" id="KW-1185">Reference proteome</keyword>
<dbReference type="EMBL" id="BEGY01000065">
    <property type="protein sequence ID" value="GAX81403.1"/>
    <property type="molecule type" value="Genomic_DNA"/>
</dbReference>
<dbReference type="InterPro" id="IPR012337">
    <property type="entry name" value="RNaseH-like_sf"/>
</dbReference>
<organism evidence="3 4">
    <name type="scientific">Chlamydomonas eustigma</name>
    <dbReference type="NCBI Taxonomy" id="1157962"/>
    <lineage>
        <taxon>Eukaryota</taxon>
        <taxon>Viridiplantae</taxon>
        <taxon>Chlorophyta</taxon>
        <taxon>core chlorophytes</taxon>
        <taxon>Chlorophyceae</taxon>
        <taxon>CS clade</taxon>
        <taxon>Chlamydomonadales</taxon>
        <taxon>Chlamydomonadaceae</taxon>
        <taxon>Chlamydomonas</taxon>
    </lineage>
</organism>
<comment type="caution">
    <text evidence="3">The sequence shown here is derived from an EMBL/GenBank/DDBJ whole genome shotgun (WGS) entry which is preliminary data.</text>
</comment>
<reference evidence="3 4" key="1">
    <citation type="submission" date="2017-08" db="EMBL/GenBank/DDBJ databases">
        <title>Acidophilic green algal genome provides insights into adaptation to an acidic environment.</title>
        <authorList>
            <person name="Hirooka S."/>
            <person name="Hirose Y."/>
            <person name="Kanesaki Y."/>
            <person name="Higuchi S."/>
            <person name="Fujiwara T."/>
            <person name="Onuma R."/>
            <person name="Era A."/>
            <person name="Ohbayashi R."/>
            <person name="Uzuka A."/>
            <person name="Nozaki H."/>
            <person name="Yoshikawa H."/>
            <person name="Miyagishima S.Y."/>
        </authorList>
    </citation>
    <scope>NUCLEOTIDE SEQUENCE [LARGE SCALE GENOMIC DNA]</scope>
    <source>
        <strain evidence="3 4">NIES-2499</strain>
    </source>
</reference>
<evidence type="ECO:0000313" key="4">
    <source>
        <dbReference type="Proteomes" id="UP000232323"/>
    </source>
</evidence>
<dbReference type="OrthoDB" id="545631at2759"/>
<accession>A0A250XEB3</accession>
<dbReference type="InterPro" id="IPR001584">
    <property type="entry name" value="Integrase_cat-core"/>
</dbReference>
<dbReference type="FunFam" id="1.10.340.70:FF:000001">
    <property type="entry name" value="Retrovirus-related Pol polyprotein from transposon gypsy-like Protein"/>
    <property type="match status" value="1"/>
</dbReference>
<dbReference type="PROSITE" id="PS50994">
    <property type="entry name" value="INTEGRASE"/>
    <property type="match status" value="1"/>
</dbReference>
<dbReference type="Proteomes" id="UP000232323">
    <property type="component" value="Unassembled WGS sequence"/>
</dbReference>
<sequence>MVIAMTTTASLKKISLRQVRWAQDLAVYQPNMSIITIIVYKDGKHNHADALSRLPPSSPDSSSSNTSSPSPTPISQSSSIIIPTLLNHLLDLCPSHDVLHADPLLPLLDDIKAAYAFDPFYSDPTSVRRRPSYLLTYRDSLWYFKDRICVLADPALRLCLLHEYHDTPTSGHPGYLKTLNAIASHYYWPGMTRTIKTYVSSCATCQRIKPSTQLPPGLLQPHTTPSRPWSHVSMDLITDLPPSPCYNSLTYDSIVTFVDMLTKQAIFVRVNKTITAPQLANVFIDHVFSKHGLPSVIVSDRDTRTITSDFWQSLFYHLGSKLNLSTAYHPQTDGQTEITHRTIEQILRAYVSPQHDDWSTWLPLAEFAYNSHVHSSTLQTPFYANYTLGKVFHPTSPPSLLLPTDSLSPDASAYLDNLHDVQQSIIRELDLAKARQAESANRHRRDLTFKVGDRVRLSSEFLPLVGTTLAPSYALAFLVPSTSHTSSLLSPIALLYPLPYPLSTLFSTSHAFFRGRILLQQIFLPAMFLLNPWPTLRIMSLMLLLFTAL</sequence>
<feature type="compositionally biased region" description="Low complexity" evidence="1">
    <location>
        <begin position="59"/>
        <end position="76"/>
    </location>
</feature>
<evidence type="ECO:0000256" key="1">
    <source>
        <dbReference type="SAM" id="MobiDB-lite"/>
    </source>
</evidence>
<dbReference type="AlphaFoldDB" id="A0A250XEB3"/>
<name>A0A250XEB3_9CHLO</name>
<dbReference type="PANTHER" id="PTHR37984">
    <property type="entry name" value="PROTEIN CBG26694"/>
    <property type="match status" value="1"/>
</dbReference>
<dbReference type="Gene3D" id="3.30.420.10">
    <property type="entry name" value="Ribonuclease H-like superfamily/Ribonuclease H"/>
    <property type="match status" value="1"/>
</dbReference>
<evidence type="ECO:0000259" key="2">
    <source>
        <dbReference type="PROSITE" id="PS50994"/>
    </source>
</evidence>
<feature type="domain" description="Integrase catalytic" evidence="2">
    <location>
        <begin position="224"/>
        <end position="389"/>
    </location>
</feature>
<evidence type="ECO:0000313" key="3">
    <source>
        <dbReference type="EMBL" id="GAX81403.1"/>
    </source>
</evidence>
<dbReference type="GO" id="GO:0003676">
    <property type="term" value="F:nucleic acid binding"/>
    <property type="evidence" value="ECO:0007669"/>
    <property type="project" value="InterPro"/>
</dbReference>
<dbReference type="Gene3D" id="1.10.340.70">
    <property type="match status" value="1"/>
</dbReference>
<dbReference type="InterPro" id="IPR041588">
    <property type="entry name" value="Integrase_H2C2"/>
</dbReference>
<dbReference type="GO" id="GO:0015074">
    <property type="term" value="P:DNA integration"/>
    <property type="evidence" value="ECO:0007669"/>
    <property type="project" value="InterPro"/>
</dbReference>
<dbReference type="STRING" id="1157962.A0A250XEB3"/>
<dbReference type="Pfam" id="PF17921">
    <property type="entry name" value="Integrase_H2C2"/>
    <property type="match status" value="1"/>
</dbReference>
<dbReference type="InterPro" id="IPR050951">
    <property type="entry name" value="Retrovirus_Pol_polyprotein"/>
</dbReference>
<gene>
    <name evidence="3" type="ORF">CEUSTIGMA_g8834.t1</name>
</gene>
<dbReference type="InterPro" id="IPR036397">
    <property type="entry name" value="RNaseH_sf"/>
</dbReference>
<proteinExistence type="predicted"/>
<feature type="region of interest" description="Disordered" evidence="1">
    <location>
        <begin position="49"/>
        <end position="76"/>
    </location>
</feature>
<protein>
    <recommendedName>
        <fullName evidence="2">Integrase catalytic domain-containing protein</fullName>
    </recommendedName>
</protein>
<dbReference type="PANTHER" id="PTHR37984:SF15">
    <property type="entry name" value="INTEGRASE CATALYTIC DOMAIN-CONTAINING PROTEIN"/>
    <property type="match status" value="1"/>
</dbReference>
<dbReference type="SUPFAM" id="SSF53098">
    <property type="entry name" value="Ribonuclease H-like"/>
    <property type="match status" value="1"/>
</dbReference>